<feature type="transmembrane region" description="Helical" evidence="7">
    <location>
        <begin position="12"/>
        <end position="30"/>
    </location>
</feature>
<dbReference type="Proteomes" id="UP000075606">
    <property type="component" value="Unassembled WGS sequence"/>
</dbReference>
<dbReference type="GO" id="GO:0004252">
    <property type="term" value="F:serine-type endopeptidase activity"/>
    <property type="evidence" value="ECO:0007669"/>
    <property type="project" value="InterPro"/>
</dbReference>
<sequence length="265" mass="30133">MFGRLTPLVKNLLIINVGIALLQGFFKLDLGDYFGLYYVSAPEFKPYQFVTYMFLHSTTSIMHIFGNMFALFIFGPLLEQFLGPKKFLILYMVTGVGAGLFYTAVNYVEVSAVQRDVEAYVQDPNPDDFNRLLIDHGSNLNPQIYEFVDQYSRNPNSAELKRDSVSLAQRLYDIQGNYNMVGASGAVFGILAAFALFFPNTELFLLFIPFPIKAKYLVTVYILYEVFAELQRAPGDNVAHLAHIGGAIIAFFLVRVWKKQRNNFY</sequence>
<protein>
    <submittedName>
        <fullName evidence="9">Rhomboid family intramembrane serine protease</fullName>
    </submittedName>
</protein>
<dbReference type="EMBL" id="LRPC01000001">
    <property type="protein sequence ID" value="KYG78284.1"/>
    <property type="molecule type" value="Genomic_DNA"/>
</dbReference>
<feature type="domain" description="Peptidase S54 rhomboid" evidence="8">
    <location>
        <begin position="175"/>
        <end position="254"/>
    </location>
</feature>
<dbReference type="RefSeq" id="WP_068217720.1">
    <property type="nucleotide sequence ID" value="NZ_LRPC01000001.1"/>
</dbReference>
<feature type="transmembrane region" description="Helical" evidence="7">
    <location>
        <begin position="87"/>
        <end position="105"/>
    </location>
</feature>
<keyword evidence="9" id="KW-0645">Protease</keyword>
<dbReference type="InterPro" id="IPR050925">
    <property type="entry name" value="Rhomboid_protease_S54"/>
</dbReference>
<keyword evidence="6 7" id="KW-0472">Membrane</keyword>
<comment type="subcellular location">
    <subcellularLocation>
        <location evidence="1">Membrane</location>
        <topology evidence="1">Multi-pass membrane protein</topology>
    </subcellularLocation>
</comment>
<reference evidence="9 10" key="1">
    <citation type="submission" date="2016-01" db="EMBL/GenBank/DDBJ databases">
        <title>Genome sequencing of Roseivirga spongicola UST030701-084.</title>
        <authorList>
            <person name="Selvaratnam C."/>
            <person name="Thevarajoo S."/>
            <person name="Goh K.M."/>
            <person name="Ee R."/>
            <person name="Chan K.-G."/>
            <person name="Chong C.S."/>
        </authorList>
    </citation>
    <scope>NUCLEOTIDE SEQUENCE [LARGE SCALE GENOMIC DNA]</scope>
    <source>
        <strain evidence="9 10">UST030701-084</strain>
    </source>
</reference>
<dbReference type="SUPFAM" id="SSF144091">
    <property type="entry name" value="Rhomboid-like"/>
    <property type="match status" value="1"/>
</dbReference>
<feature type="domain" description="Peptidase S54 rhomboid" evidence="8">
    <location>
        <begin position="45"/>
        <end position="106"/>
    </location>
</feature>
<feature type="transmembrane region" description="Helical" evidence="7">
    <location>
        <begin position="239"/>
        <end position="257"/>
    </location>
</feature>
<dbReference type="OrthoDB" id="9807874at2"/>
<feature type="transmembrane region" description="Helical" evidence="7">
    <location>
        <begin position="180"/>
        <end position="198"/>
    </location>
</feature>
<accession>A0A150XHV8</accession>
<gene>
    <name evidence="9" type="ORF">AWW68_05825</name>
</gene>
<evidence type="ECO:0000256" key="1">
    <source>
        <dbReference type="ARBA" id="ARBA00004141"/>
    </source>
</evidence>
<evidence type="ECO:0000256" key="2">
    <source>
        <dbReference type="ARBA" id="ARBA00009045"/>
    </source>
</evidence>
<evidence type="ECO:0000256" key="7">
    <source>
        <dbReference type="SAM" id="Phobius"/>
    </source>
</evidence>
<dbReference type="Gene3D" id="1.20.1540.10">
    <property type="entry name" value="Rhomboid-like"/>
    <property type="match status" value="1"/>
</dbReference>
<evidence type="ECO:0000256" key="6">
    <source>
        <dbReference type="ARBA" id="ARBA00023136"/>
    </source>
</evidence>
<evidence type="ECO:0000313" key="10">
    <source>
        <dbReference type="Proteomes" id="UP000075606"/>
    </source>
</evidence>
<dbReference type="GO" id="GO:0006508">
    <property type="term" value="P:proteolysis"/>
    <property type="evidence" value="ECO:0007669"/>
    <property type="project" value="UniProtKB-KW"/>
</dbReference>
<evidence type="ECO:0000256" key="3">
    <source>
        <dbReference type="ARBA" id="ARBA00022692"/>
    </source>
</evidence>
<evidence type="ECO:0000313" key="9">
    <source>
        <dbReference type="EMBL" id="KYG78284.1"/>
    </source>
</evidence>
<dbReference type="GO" id="GO:0016020">
    <property type="term" value="C:membrane"/>
    <property type="evidence" value="ECO:0007669"/>
    <property type="project" value="UniProtKB-SubCell"/>
</dbReference>
<keyword evidence="10" id="KW-1185">Reference proteome</keyword>
<feature type="transmembrane region" description="Helical" evidence="7">
    <location>
        <begin position="50"/>
        <end position="75"/>
    </location>
</feature>
<dbReference type="PANTHER" id="PTHR43731:SF14">
    <property type="entry name" value="PRESENILIN-ASSOCIATED RHOMBOID-LIKE PROTEIN, MITOCHONDRIAL"/>
    <property type="match status" value="1"/>
</dbReference>
<evidence type="ECO:0000256" key="5">
    <source>
        <dbReference type="ARBA" id="ARBA00022989"/>
    </source>
</evidence>
<dbReference type="AlphaFoldDB" id="A0A150XHV8"/>
<name>A0A150XHV8_9BACT</name>
<keyword evidence="5 7" id="KW-1133">Transmembrane helix</keyword>
<keyword evidence="3 7" id="KW-0812">Transmembrane</keyword>
<comment type="caution">
    <text evidence="9">The sequence shown here is derived from an EMBL/GenBank/DDBJ whole genome shotgun (WGS) entry which is preliminary data.</text>
</comment>
<dbReference type="PANTHER" id="PTHR43731">
    <property type="entry name" value="RHOMBOID PROTEASE"/>
    <property type="match status" value="1"/>
</dbReference>
<evidence type="ECO:0000256" key="4">
    <source>
        <dbReference type="ARBA" id="ARBA00022801"/>
    </source>
</evidence>
<feature type="transmembrane region" description="Helical" evidence="7">
    <location>
        <begin position="203"/>
        <end position="224"/>
    </location>
</feature>
<dbReference type="STRING" id="333140.AWW68_05825"/>
<comment type="similarity">
    <text evidence="2">Belongs to the peptidase S54 family.</text>
</comment>
<proteinExistence type="inferred from homology"/>
<dbReference type="InterPro" id="IPR022764">
    <property type="entry name" value="Peptidase_S54_rhomboid_dom"/>
</dbReference>
<evidence type="ECO:0000259" key="8">
    <source>
        <dbReference type="Pfam" id="PF01694"/>
    </source>
</evidence>
<dbReference type="Pfam" id="PF01694">
    <property type="entry name" value="Rhomboid"/>
    <property type="match status" value="2"/>
</dbReference>
<dbReference type="InterPro" id="IPR035952">
    <property type="entry name" value="Rhomboid-like_sf"/>
</dbReference>
<organism evidence="9 10">
    <name type="scientific">Roseivirga spongicola</name>
    <dbReference type="NCBI Taxonomy" id="333140"/>
    <lineage>
        <taxon>Bacteria</taxon>
        <taxon>Pseudomonadati</taxon>
        <taxon>Bacteroidota</taxon>
        <taxon>Cytophagia</taxon>
        <taxon>Cytophagales</taxon>
        <taxon>Roseivirgaceae</taxon>
        <taxon>Roseivirga</taxon>
    </lineage>
</organism>
<keyword evidence="4" id="KW-0378">Hydrolase</keyword>